<proteinExistence type="predicted"/>
<dbReference type="AlphaFoldDB" id="A0A212JZU3"/>
<name>A0A212JZU3_9BACT</name>
<dbReference type="Pfam" id="PF10825">
    <property type="entry name" value="DUF2752"/>
    <property type="match status" value="1"/>
</dbReference>
<dbReference type="EMBL" id="FLUM01000003">
    <property type="protein sequence ID" value="SBW05030.1"/>
    <property type="molecule type" value="Genomic_DNA"/>
</dbReference>
<evidence type="ECO:0008006" key="3">
    <source>
        <dbReference type="Google" id="ProtNLM"/>
    </source>
</evidence>
<dbReference type="InterPro" id="IPR021215">
    <property type="entry name" value="DUF2752"/>
</dbReference>
<keyword evidence="1" id="KW-0472">Membrane</keyword>
<evidence type="ECO:0000313" key="2">
    <source>
        <dbReference type="EMBL" id="SBW05030.1"/>
    </source>
</evidence>
<keyword evidence="1" id="KW-0812">Transmembrane</keyword>
<feature type="transmembrane region" description="Helical" evidence="1">
    <location>
        <begin position="65"/>
        <end position="84"/>
    </location>
</feature>
<keyword evidence="1" id="KW-1133">Transmembrane helix</keyword>
<reference evidence="2" key="1">
    <citation type="submission" date="2016-04" db="EMBL/GenBank/DDBJ databases">
        <authorList>
            <person name="Evans L.H."/>
            <person name="Alamgir A."/>
            <person name="Owens N."/>
            <person name="Weber N.D."/>
            <person name="Virtaneva K."/>
            <person name="Barbian K."/>
            <person name="Babar A."/>
            <person name="Rosenke K."/>
        </authorList>
    </citation>
    <scope>NUCLEOTIDE SEQUENCE</scope>
    <source>
        <strain evidence="2">86-1</strain>
    </source>
</reference>
<gene>
    <name evidence="2" type="ORF">KL86DYS1_30999</name>
</gene>
<organism evidence="2">
    <name type="scientific">uncultured Dysgonomonas sp</name>
    <dbReference type="NCBI Taxonomy" id="206096"/>
    <lineage>
        <taxon>Bacteria</taxon>
        <taxon>Pseudomonadati</taxon>
        <taxon>Bacteroidota</taxon>
        <taxon>Bacteroidia</taxon>
        <taxon>Bacteroidales</taxon>
        <taxon>Dysgonomonadaceae</taxon>
        <taxon>Dysgonomonas</taxon>
        <taxon>environmental samples</taxon>
    </lineage>
</organism>
<accession>A0A212JZU3</accession>
<evidence type="ECO:0000256" key="1">
    <source>
        <dbReference type="SAM" id="Phobius"/>
    </source>
</evidence>
<protein>
    <recommendedName>
        <fullName evidence="3">DUF2752 domain-containing protein</fullName>
    </recommendedName>
</protein>
<sequence length="135" mass="15539">MKKYILLISAILFPIVIIVVYYAIYNMAGDNALCTFKAATGLECPGCGGQRALHFLLHGNILEALRYNIFFIVAGPFLAYFYYLAVRVYILGQEKYLKSFVFKPWFGYTLLITVILFFILRNIPFWPFTYLAPPP</sequence>
<feature type="transmembrane region" description="Helical" evidence="1">
    <location>
        <begin position="5"/>
        <end position="24"/>
    </location>
</feature>
<feature type="transmembrane region" description="Helical" evidence="1">
    <location>
        <begin position="105"/>
        <end position="126"/>
    </location>
</feature>
<dbReference type="RefSeq" id="WP_296943223.1">
    <property type="nucleotide sequence ID" value="NZ_LT599032.1"/>
</dbReference>